<dbReference type="AlphaFoldDB" id="A0A0R0LGX4"/>
<dbReference type="Gramene" id="KRH76119">
    <property type="protein sequence ID" value="KRH76119"/>
    <property type="gene ID" value="GLYMA_01G132700"/>
</dbReference>
<dbReference type="STRING" id="3847.A0A0R0LGX4"/>
<proteinExistence type="predicted"/>
<reference evidence="3 4" key="1">
    <citation type="journal article" date="2010" name="Nature">
        <title>Genome sequence of the palaeopolyploid soybean.</title>
        <authorList>
            <person name="Schmutz J."/>
            <person name="Cannon S.B."/>
            <person name="Schlueter J."/>
            <person name="Ma J."/>
            <person name="Mitros T."/>
            <person name="Nelson W."/>
            <person name="Hyten D.L."/>
            <person name="Song Q."/>
            <person name="Thelen J.J."/>
            <person name="Cheng J."/>
            <person name="Xu D."/>
            <person name="Hellsten U."/>
            <person name="May G.D."/>
            <person name="Yu Y."/>
            <person name="Sakurai T."/>
            <person name="Umezawa T."/>
            <person name="Bhattacharyya M.K."/>
            <person name="Sandhu D."/>
            <person name="Valliyodan B."/>
            <person name="Lindquist E."/>
            <person name="Peto M."/>
            <person name="Grant D."/>
            <person name="Shu S."/>
            <person name="Goodstein D."/>
            <person name="Barry K."/>
            <person name="Futrell-Griggs M."/>
            <person name="Abernathy B."/>
            <person name="Du J."/>
            <person name="Tian Z."/>
            <person name="Zhu L."/>
            <person name="Gill N."/>
            <person name="Joshi T."/>
            <person name="Libault M."/>
            <person name="Sethuraman A."/>
            <person name="Zhang X.-C."/>
            <person name="Shinozaki K."/>
            <person name="Nguyen H.T."/>
            <person name="Wing R.A."/>
            <person name="Cregan P."/>
            <person name="Specht J."/>
            <person name="Grimwood J."/>
            <person name="Rokhsar D."/>
            <person name="Stacey G."/>
            <person name="Shoemaker R.C."/>
            <person name="Jackson S.A."/>
        </authorList>
    </citation>
    <scope>NUCLEOTIDE SEQUENCE</scope>
    <source>
        <strain evidence="4">cv. Williams 82</strain>
        <tissue evidence="3">Callus</tissue>
    </source>
</reference>
<dbReference type="InterPro" id="IPR019557">
    <property type="entry name" value="AminoTfrase-like_pln_mobile"/>
</dbReference>
<dbReference type="PANTHER" id="PTHR34835:SF14">
    <property type="entry name" value="SERINE_THREONINE-PROTEIN PHOSPHATASE 7 LONG FORM HOMOLOG ISOFORM X1"/>
    <property type="match status" value="1"/>
</dbReference>
<dbReference type="Proteomes" id="UP000008827">
    <property type="component" value="Chromosome 1"/>
</dbReference>
<reference evidence="3" key="3">
    <citation type="submission" date="2018-07" db="EMBL/GenBank/DDBJ databases">
        <title>WGS assembly of Glycine max.</title>
        <authorList>
            <person name="Schmutz J."/>
            <person name="Cannon S."/>
            <person name="Schlueter J."/>
            <person name="Ma J."/>
            <person name="Mitros T."/>
            <person name="Nelson W."/>
            <person name="Hyten D."/>
            <person name="Song Q."/>
            <person name="Thelen J."/>
            <person name="Cheng J."/>
            <person name="Xu D."/>
            <person name="Hellsten U."/>
            <person name="May G."/>
            <person name="Yu Y."/>
            <person name="Sakurai T."/>
            <person name="Umezawa T."/>
            <person name="Bhattacharyya M."/>
            <person name="Sandhu D."/>
            <person name="Valliyodan B."/>
            <person name="Lindquist E."/>
            <person name="Peto M."/>
            <person name="Grant D."/>
            <person name="Shu S."/>
            <person name="Goodstein D."/>
            <person name="Barry K."/>
            <person name="Futrell-Griggs M."/>
            <person name="Abernathy B."/>
            <person name="Du J."/>
            <person name="Tian Z."/>
            <person name="Zhu L."/>
            <person name="Gill N."/>
            <person name="Joshi T."/>
            <person name="Libault M."/>
            <person name="Sethuraman A."/>
            <person name="Zhang X."/>
            <person name="Shinozaki K."/>
            <person name="Nguyen H."/>
            <person name="Wing R."/>
            <person name="Cregan P."/>
            <person name="Specht J."/>
            <person name="Grimwood J."/>
            <person name="Rokhsar D."/>
            <person name="Stacey G."/>
            <person name="Shoemaker R."/>
            <person name="Jackson S."/>
        </authorList>
    </citation>
    <scope>NUCLEOTIDE SEQUENCE</scope>
    <source>
        <tissue evidence="3">Callus</tissue>
    </source>
</reference>
<dbReference type="KEGG" id="gmx:102668523"/>
<dbReference type="PANTHER" id="PTHR34835">
    <property type="entry name" value="OS07G0283600 PROTEIN-RELATED"/>
    <property type="match status" value="1"/>
</dbReference>
<gene>
    <name evidence="3" type="ORF">GLYMA_01G132700</name>
</gene>
<dbReference type="EMBL" id="CM000834">
    <property type="protein sequence ID" value="KRH76121.1"/>
    <property type="molecule type" value="Genomic_DNA"/>
</dbReference>
<name>A0A0R0LGX4_SOYBN</name>
<dbReference type="Pfam" id="PF10536">
    <property type="entry name" value="PMD"/>
    <property type="match status" value="1"/>
</dbReference>
<dbReference type="EnsemblPlants" id="KRH76120">
    <property type="protein sequence ID" value="KRH76120"/>
    <property type="gene ID" value="GLYMA_01G132700"/>
</dbReference>
<evidence type="ECO:0000256" key="1">
    <source>
        <dbReference type="SAM" id="MobiDB-lite"/>
    </source>
</evidence>
<evidence type="ECO:0000259" key="2">
    <source>
        <dbReference type="Pfam" id="PF10536"/>
    </source>
</evidence>
<dbReference type="Gramene" id="KRH76120">
    <property type="protein sequence ID" value="KRH76120"/>
    <property type="gene ID" value="GLYMA_01G132700"/>
</dbReference>
<evidence type="ECO:0000313" key="3">
    <source>
        <dbReference type="EMBL" id="KRH76120.1"/>
    </source>
</evidence>
<dbReference type="Gramene" id="KRH76121">
    <property type="protein sequence ID" value="KRH76121"/>
    <property type="gene ID" value="GLYMA_01G132700"/>
</dbReference>
<reference evidence="4" key="2">
    <citation type="submission" date="2018-02" db="UniProtKB">
        <authorList>
            <consortium name="EnsemblPlants"/>
        </authorList>
    </citation>
    <scope>IDENTIFICATION</scope>
    <source>
        <strain evidence="4">Williams 82</strain>
    </source>
</reference>
<evidence type="ECO:0000313" key="4">
    <source>
        <dbReference type="EnsemblPlants" id="KRH76119"/>
    </source>
</evidence>
<protein>
    <recommendedName>
        <fullName evidence="2">Aminotransferase-like plant mobile domain-containing protein</fullName>
    </recommendedName>
</protein>
<feature type="domain" description="Aminotransferase-like plant mobile" evidence="2">
    <location>
        <begin position="54"/>
        <end position="214"/>
    </location>
</feature>
<organism evidence="3">
    <name type="scientific">Glycine max</name>
    <name type="common">Soybean</name>
    <name type="synonym">Glycine hispida</name>
    <dbReference type="NCBI Taxonomy" id="3847"/>
    <lineage>
        <taxon>Eukaryota</taxon>
        <taxon>Viridiplantae</taxon>
        <taxon>Streptophyta</taxon>
        <taxon>Embryophyta</taxon>
        <taxon>Tracheophyta</taxon>
        <taxon>Spermatophyta</taxon>
        <taxon>Magnoliopsida</taxon>
        <taxon>eudicotyledons</taxon>
        <taxon>Gunneridae</taxon>
        <taxon>Pentapetalae</taxon>
        <taxon>rosids</taxon>
        <taxon>fabids</taxon>
        <taxon>Fabales</taxon>
        <taxon>Fabaceae</taxon>
        <taxon>Papilionoideae</taxon>
        <taxon>50 kb inversion clade</taxon>
        <taxon>NPAAA clade</taxon>
        <taxon>indigoferoid/millettioid clade</taxon>
        <taxon>Phaseoleae</taxon>
        <taxon>Glycine</taxon>
        <taxon>Glycine subgen. Soja</taxon>
    </lineage>
</organism>
<accession>A0A0R0LGX4</accession>
<dbReference type="PaxDb" id="3847-GLYMA01G32775.1"/>
<feature type="region of interest" description="Disordered" evidence="1">
    <location>
        <begin position="1"/>
        <end position="25"/>
    </location>
</feature>
<dbReference type="EMBL" id="CM000834">
    <property type="protein sequence ID" value="KRH76120.1"/>
    <property type="molecule type" value="Genomic_DNA"/>
</dbReference>
<dbReference type="OMA" id="NACTITM"/>
<sequence length="268" mass="30828">MRKSTRISAIGLSNPPEGPEPTKPFSTRFSLRSYARRVQLLTPQQRSAVSRTGFGNLLLVPNHTLLNKVFLTELMDAWSRERRPFVLRSGEEIRMTLLDAALILGLPVAGSPVSFTEEEPFSDLEESYGATKAKRKVAMSFLENRLDWIGEDVSEDFVRCFLLYTIGTFLASNDGKVDSRFLRFFEDLDEVSGFAWGAAVVDDLCQWLDKRKEHNVRLVRPQLQDHDLTFPRVCRWDNTKSKRGTSWFKDLDDDQVIWNSNLLLESYR</sequence>
<evidence type="ECO:0000313" key="5">
    <source>
        <dbReference type="Proteomes" id="UP000008827"/>
    </source>
</evidence>
<dbReference type="EnsemblPlants" id="KRH76121">
    <property type="protein sequence ID" value="KRH76121"/>
    <property type="gene ID" value="GLYMA_01G132700"/>
</dbReference>
<dbReference type="EnsemblPlants" id="KRH76119">
    <property type="protein sequence ID" value="KRH76119"/>
    <property type="gene ID" value="GLYMA_01G132700"/>
</dbReference>
<keyword evidence="5" id="KW-1185">Reference proteome</keyword>
<dbReference type="EMBL" id="CM000834">
    <property type="protein sequence ID" value="KRH76119.1"/>
    <property type="molecule type" value="Genomic_DNA"/>
</dbReference>